<evidence type="ECO:0000259" key="6">
    <source>
        <dbReference type="Pfam" id="PF01061"/>
    </source>
</evidence>
<evidence type="ECO:0000313" key="7">
    <source>
        <dbReference type="EMBL" id="GEN81681.1"/>
    </source>
</evidence>
<protein>
    <recommendedName>
        <fullName evidence="6">ABC-2 type transporter transmembrane domain-containing protein</fullName>
    </recommendedName>
</protein>
<dbReference type="InterPro" id="IPR013525">
    <property type="entry name" value="ABC2_TM"/>
</dbReference>
<dbReference type="Proteomes" id="UP000321484">
    <property type="component" value="Unassembled WGS sequence"/>
</dbReference>
<keyword evidence="3 5" id="KW-1133">Transmembrane helix</keyword>
<feature type="transmembrane region" description="Helical" evidence="5">
    <location>
        <begin position="77"/>
        <end position="103"/>
    </location>
</feature>
<feature type="domain" description="ABC-2 type transporter transmembrane" evidence="6">
    <location>
        <begin position="38"/>
        <end position="237"/>
    </location>
</feature>
<dbReference type="GO" id="GO:0140359">
    <property type="term" value="F:ABC-type transporter activity"/>
    <property type="evidence" value="ECO:0007669"/>
    <property type="project" value="InterPro"/>
</dbReference>
<dbReference type="Pfam" id="PF01061">
    <property type="entry name" value="ABC2_membrane"/>
    <property type="match status" value="1"/>
</dbReference>
<proteinExistence type="predicted"/>
<dbReference type="GO" id="GO:0016020">
    <property type="term" value="C:membrane"/>
    <property type="evidence" value="ECO:0007669"/>
    <property type="project" value="UniProtKB-SubCell"/>
</dbReference>
<reference evidence="7 8" key="1">
    <citation type="submission" date="2019-07" db="EMBL/GenBank/DDBJ databases">
        <title>Whole genome shotgun sequence of Actinotalea fermentans NBRC 105374.</title>
        <authorList>
            <person name="Hosoyama A."/>
            <person name="Uohara A."/>
            <person name="Ohji S."/>
            <person name="Ichikawa N."/>
        </authorList>
    </citation>
    <scope>NUCLEOTIDE SEQUENCE [LARGE SCALE GENOMIC DNA]</scope>
    <source>
        <strain evidence="7 8">NBRC 105374</strain>
    </source>
</reference>
<feature type="transmembrane region" description="Helical" evidence="5">
    <location>
        <begin position="250"/>
        <end position="269"/>
    </location>
</feature>
<evidence type="ECO:0000256" key="2">
    <source>
        <dbReference type="ARBA" id="ARBA00022692"/>
    </source>
</evidence>
<feature type="transmembrane region" description="Helical" evidence="5">
    <location>
        <begin position="188"/>
        <end position="209"/>
    </location>
</feature>
<comment type="caution">
    <text evidence="7">The sequence shown here is derived from an EMBL/GenBank/DDBJ whole genome shotgun (WGS) entry which is preliminary data.</text>
</comment>
<evidence type="ECO:0000256" key="3">
    <source>
        <dbReference type="ARBA" id="ARBA00022989"/>
    </source>
</evidence>
<evidence type="ECO:0000256" key="1">
    <source>
        <dbReference type="ARBA" id="ARBA00004141"/>
    </source>
</evidence>
<feature type="transmembrane region" description="Helical" evidence="5">
    <location>
        <begin position="161"/>
        <end position="181"/>
    </location>
</feature>
<comment type="subcellular location">
    <subcellularLocation>
        <location evidence="1">Membrane</location>
        <topology evidence="1">Multi-pass membrane protein</topology>
    </subcellularLocation>
</comment>
<keyword evidence="8" id="KW-1185">Reference proteome</keyword>
<keyword evidence="2 5" id="KW-0812">Transmembrane</keyword>
<dbReference type="PANTHER" id="PTHR43229:SF3">
    <property type="entry name" value="ABC-TYPE MULTIDRUG TRANSPORT SYSTEM, PERMEASE COMPONENT"/>
    <property type="match status" value="1"/>
</dbReference>
<gene>
    <name evidence="7" type="ORF">AFE02nite_34150</name>
</gene>
<sequence length="272" mass="28912">MSAIDLRGTDLLTGLSPAVPTIRRGRAAGWFHGFAGMVRFEWATIRPYAGLTLIVQIMMGVGMAIMYGFFYPQIDPTTALLITTGVPTLALVPMGFVLVPANVATQRLSGTFDVIWSMPVPRSAAVAASFSVNALLAVPGTVLALAVGAWRYGVTLHLSPVLVPAVLLSTLMAVAVGYGLALLVGNPLVINLITNATVFLVLLFTPIVYPASNLPTWLMRTHEVLPFYPMAQLIRAGLTEGVVPDVGTPFLVLGLWTAAGLGMTAWVVGRRR</sequence>
<name>A0A511Z2K3_9CELL</name>
<dbReference type="PANTHER" id="PTHR43229">
    <property type="entry name" value="NODULATION PROTEIN J"/>
    <property type="match status" value="1"/>
</dbReference>
<dbReference type="EMBL" id="BJYK01000017">
    <property type="protein sequence ID" value="GEN81681.1"/>
    <property type="molecule type" value="Genomic_DNA"/>
</dbReference>
<evidence type="ECO:0000256" key="4">
    <source>
        <dbReference type="ARBA" id="ARBA00023136"/>
    </source>
</evidence>
<evidence type="ECO:0000256" key="5">
    <source>
        <dbReference type="SAM" id="Phobius"/>
    </source>
</evidence>
<keyword evidence="4 5" id="KW-0472">Membrane</keyword>
<feature type="transmembrane region" description="Helical" evidence="5">
    <location>
        <begin position="48"/>
        <end position="71"/>
    </location>
</feature>
<feature type="transmembrane region" description="Helical" evidence="5">
    <location>
        <begin position="124"/>
        <end position="149"/>
    </location>
</feature>
<dbReference type="AlphaFoldDB" id="A0A511Z2K3"/>
<evidence type="ECO:0000313" key="8">
    <source>
        <dbReference type="Proteomes" id="UP000321484"/>
    </source>
</evidence>
<dbReference type="InterPro" id="IPR051784">
    <property type="entry name" value="Nod_factor_ABC_transporter"/>
</dbReference>
<accession>A0A511Z2K3</accession>
<dbReference type="RefSeq" id="WP_052113935.1">
    <property type="nucleotide sequence ID" value="NZ_BJYK01000017.1"/>
</dbReference>
<organism evidence="7 8">
    <name type="scientific">Actinotalea fermentans</name>
    <dbReference type="NCBI Taxonomy" id="43671"/>
    <lineage>
        <taxon>Bacteria</taxon>
        <taxon>Bacillati</taxon>
        <taxon>Actinomycetota</taxon>
        <taxon>Actinomycetes</taxon>
        <taxon>Micrococcales</taxon>
        <taxon>Cellulomonadaceae</taxon>
        <taxon>Actinotalea</taxon>
    </lineage>
</organism>
<dbReference type="OrthoDB" id="3699899at2"/>